<dbReference type="EMBL" id="GEMB01006278">
    <property type="protein sequence ID" value="JAR97057.1"/>
    <property type="molecule type" value="Transcribed_RNA"/>
</dbReference>
<reference evidence="1" key="1">
    <citation type="submission" date="2016-04" db="EMBL/GenBank/DDBJ databases">
        <authorList>
            <person name="Calderon-Fernandez G.M.Sr."/>
        </authorList>
    </citation>
    <scope>NUCLEOTIDE SEQUENCE</scope>
    <source>
        <strain evidence="1">Int1</strain>
        <tissue evidence="1">Integument</tissue>
    </source>
</reference>
<organism evidence="1">
    <name type="scientific">Triatoma infestans</name>
    <name type="common">Assassin bug</name>
    <dbReference type="NCBI Taxonomy" id="30076"/>
    <lineage>
        <taxon>Eukaryota</taxon>
        <taxon>Metazoa</taxon>
        <taxon>Ecdysozoa</taxon>
        <taxon>Arthropoda</taxon>
        <taxon>Hexapoda</taxon>
        <taxon>Insecta</taxon>
        <taxon>Pterygota</taxon>
        <taxon>Neoptera</taxon>
        <taxon>Paraneoptera</taxon>
        <taxon>Hemiptera</taxon>
        <taxon>Heteroptera</taxon>
        <taxon>Panheteroptera</taxon>
        <taxon>Cimicomorpha</taxon>
        <taxon>Reduviidae</taxon>
        <taxon>Triatominae</taxon>
        <taxon>Triatoma</taxon>
    </lineage>
</organism>
<evidence type="ECO:0000313" key="1">
    <source>
        <dbReference type="EMBL" id="JAR97057.1"/>
    </source>
</evidence>
<protein>
    <submittedName>
        <fullName evidence="1">Nuclear pore complex protein 205kDa</fullName>
    </submittedName>
</protein>
<reference evidence="1" key="2">
    <citation type="journal article" date="2017" name="J. Med. Entomol.">
        <title>Transcriptome Analysis of the Triatoma infestans (Hemiptera: Reduviidae) Integument.</title>
        <authorList>
            <person name="Calderon-Fernandez G.M."/>
            <person name="Moriconi D.E."/>
            <person name="Dulbecco A.B."/>
            <person name="Juarez M.P."/>
        </authorList>
    </citation>
    <scope>NUCLEOTIDE SEQUENCE</scope>
    <source>
        <strain evidence="1">Int1</strain>
        <tissue evidence="1">Integument</tissue>
    </source>
</reference>
<proteinExistence type="predicted"/>
<sequence length="32" mass="3966">MLTEYNRAAFYKSEIKFVFCQMCNLHKIILYF</sequence>
<dbReference type="AlphaFoldDB" id="A0A161MI82"/>
<accession>A0A161MI82</accession>
<name>A0A161MI82_TRIIF</name>